<reference evidence="2" key="2">
    <citation type="submission" date="1997-11" db="EMBL/GenBank/DDBJ databases">
        <authorList>
            <person name="Vazquez G.J."/>
            <person name="Pettinari M.J."/>
            <person name="Mendez B.M."/>
        </authorList>
    </citation>
    <scope>NUCLEOTIDE SEQUENCE</scope>
</reference>
<dbReference type="InterPro" id="IPR000014">
    <property type="entry name" value="PAS"/>
</dbReference>
<name>O31394_PRIMG</name>
<dbReference type="InterPro" id="IPR013767">
    <property type="entry name" value="PAS_fold"/>
</dbReference>
<reference evidence="2" key="1">
    <citation type="submission" date="1997-08" db="EMBL/GenBank/DDBJ databases">
        <authorList>
            <person name="Mendez B.S."/>
        </authorList>
    </citation>
    <scope>NUCLEOTIDE SEQUENCE</scope>
</reference>
<dbReference type="InterPro" id="IPR036291">
    <property type="entry name" value="NAD(P)-bd_dom_sf"/>
</dbReference>
<dbReference type="CDD" id="cd00130">
    <property type="entry name" value="PAS"/>
    <property type="match status" value="1"/>
</dbReference>
<dbReference type="Pfam" id="PF00989">
    <property type="entry name" value="PAS"/>
    <property type="match status" value="1"/>
</dbReference>
<dbReference type="EMBL" id="Y14588">
    <property type="protein sequence ID" value="CAA74928.1"/>
    <property type="molecule type" value="Genomic_DNA"/>
</dbReference>
<protein>
    <submittedName>
        <fullName evidence="2">Sensory transduction histidine kinase</fullName>
    </submittedName>
</protein>
<dbReference type="SUPFAM" id="SSF51735">
    <property type="entry name" value="NAD(P)-binding Rossmann-fold domains"/>
    <property type="match status" value="1"/>
</dbReference>
<sequence>MPNVLIVGGGKGGLPILKILLETEFMKVIGVVDVRANAPAVLHAQEQDISTGMNWEPYMTKQLDVIVETTGKQGVFQQLQRSKPADALVVPGLVAEIMANLMEEKEELIQRLKQESYKYDLIFNAAHDAMVVIDRNGYITLFNQSAERLTNFSHRDVIGKHLHKVIPNSKLVDVLHTKTIDQNSEFVLDSGRKVITTRIPILDENGELFGAFSIFKDITDVVGLAEEVTELKRSTNYASSYYSIF</sequence>
<dbReference type="PROSITE" id="PS50112">
    <property type="entry name" value="PAS"/>
    <property type="match status" value="1"/>
</dbReference>
<gene>
    <name evidence="2" type="primary">orf2</name>
</gene>
<dbReference type="SMART" id="SM00091">
    <property type="entry name" value="PAS"/>
    <property type="match status" value="1"/>
</dbReference>
<dbReference type="Gene3D" id="3.30.450.20">
    <property type="entry name" value="PAS domain"/>
    <property type="match status" value="1"/>
</dbReference>
<dbReference type="GO" id="GO:0006355">
    <property type="term" value="P:regulation of DNA-templated transcription"/>
    <property type="evidence" value="ECO:0007669"/>
    <property type="project" value="InterPro"/>
</dbReference>
<evidence type="ECO:0000259" key="1">
    <source>
        <dbReference type="PROSITE" id="PS50112"/>
    </source>
</evidence>
<dbReference type="GO" id="GO:0016301">
    <property type="term" value="F:kinase activity"/>
    <property type="evidence" value="ECO:0007669"/>
    <property type="project" value="UniProtKB-KW"/>
</dbReference>
<keyword evidence="2" id="KW-0418">Kinase</keyword>
<proteinExistence type="predicted"/>
<feature type="domain" description="PAS" evidence="1">
    <location>
        <begin position="115"/>
        <end position="176"/>
    </location>
</feature>
<dbReference type="SUPFAM" id="SSF55785">
    <property type="entry name" value="PYP-like sensor domain (PAS domain)"/>
    <property type="match status" value="1"/>
</dbReference>
<organism evidence="2">
    <name type="scientific">Priestia megaterium</name>
    <name type="common">Bacillus megaterium</name>
    <dbReference type="NCBI Taxonomy" id="1404"/>
    <lineage>
        <taxon>Bacteria</taxon>
        <taxon>Bacillati</taxon>
        <taxon>Bacillota</taxon>
        <taxon>Bacilli</taxon>
        <taxon>Bacillales</taxon>
        <taxon>Bacillaceae</taxon>
        <taxon>Priestia</taxon>
    </lineage>
</organism>
<evidence type="ECO:0000313" key="2">
    <source>
        <dbReference type="EMBL" id="CAA74928.1"/>
    </source>
</evidence>
<dbReference type="NCBIfam" id="TIGR00229">
    <property type="entry name" value="sensory_box"/>
    <property type="match status" value="1"/>
</dbReference>
<accession>O31394</accession>
<dbReference type="AlphaFoldDB" id="O31394"/>
<dbReference type="InterPro" id="IPR035965">
    <property type="entry name" value="PAS-like_dom_sf"/>
</dbReference>
<keyword evidence="2" id="KW-0808">Transferase</keyword>